<evidence type="ECO:0000313" key="1">
    <source>
        <dbReference type="EMBL" id="ORY23017.1"/>
    </source>
</evidence>
<dbReference type="Proteomes" id="UP000193920">
    <property type="component" value="Unassembled WGS sequence"/>
</dbReference>
<keyword evidence="2" id="KW-1185">Reference proteome</keyword>
<dbReference type="OrthoDB" id="10536322at2759"/>
<name>A0A1Y2ALB6_9FUNG</name>
<reference evidence="1 2" key="1">
    <citation type="submission" date="2016-08" db="EMBL/GenBank/DDBJ databases">
        <title>A Parts List for Fungal Cellulosomes Revealed by Comparative Genomics.</title>
        <authorList>
            <consortium name="DOE Joint Genome Institute"/>
            <person name="Haitjema C.H."/>
            <person name="Gilmore S.P."/>
            <person name="Henske J.K."/>
            <person name="Solomon K.V."/>
            <person name="De Groot R."/>
            <person name="Kuo A."/>
            <person name="Mondo S.J."/>
            <person name="Salamov A.A."/>
            <person name="Labutti K."/>
            <person name="Zhao Z."/>
            <person name="Chiniquy J."/>
            <person name="Barry K."/>
            <person name="Brewer H.M."/>
            <person name="Purvine S.O."/>
            <person name="Wright A.T."/>
            <person name="Boxma B."/>
            <person name="Van Alen T."/>
            <person name="Hackstein J.H."/>
            <person name="Baker S.E."/>
            <person name="Grigoriev I.V."/>
            <person name="O'Malley M.A."/>
        </authorList>
    </citation>
    <scope>NUCLEOTIDE SEQUENCE [LARGE SCALE GENOMIC DNA]</scope>
    <source>
        <strain evidence="1 2">G1</strain>
    </source>
</reference>
<accession>A0A1Y2ALB6</accession>
<evidence type="ECO:0000313" key="2">
    <source>
        <dbReference type="Proteomes" id="UP000193920"/>
    </source>
</evidence>
<gene>
    <name evidence="1" type="ORF">LY90DRAFT_515210</name>
</gene>
<dbReference type="AlphaFoldDB" id="A0A1Y2ALB6"/>
<protein>
    <submittedName>
        <fullName evidence="1">Uncharacterized protein</fullName>
    </submittedName>
</protein>
<comment type="caution">
    <text evidence="1">The sequence shown here is derived from an EMBL/GenBank/DDBJ whole genome shotgun (WGS) entry which is preliminary data.</text>
</comment>
<dbReference type="EMBL" id="MCOG01000239">
    <property type="protein sequence ID" value="ORY23017.1"/>
    <property type="molecule type" value="Genomic_DNA"/>
</dbReference>
<organism evidence="1 2">
    <name type="scientific">Neocallimastix californiae</name>
    <dbReference type="NCBI Taxonomy" id="1754190"/>
    <lineage>
        <taxon>Eukaryota</taxon>
        <taxon>Fungi</taxon>
        <taxon>Fungi incertae sedis</taxon>
        <taxon>Chytridiomycota</taxon>
        <taxon>Chytridiomycota incertae sedis</taxon>
        <taxon>Neocallimastigomycetes</taxon>
        <taxon>Neocallimastigales</taxon>
        <taxon>Neocallimastigaceae</taxon>
        <taxon>Neocallimastix</taxon>
    </lineage>
</organism>
<proteinExistence type="predicted"/>
<sequence length="222" mass="26599">MTYYSNDENLVLNKYPNYSTDSNIDNFQDSTSSSSLSLSSSSSYHQKIFSKLEIENNQEKINQYISETFQKKFISYLFDNSEILSNLINNKDLKYINSLDIKNYLKNKSNSNNEMMIKLVKYKIETYRNNSNQLNQNWNIDDIELNINANHYKKVLLDYKNPKITENIILSYIWPKHQKLQNDCHCNNVTDFENPNDLINHWNNFNYCIHQYFWYNDIVKKL</sequence>